<protein>
    <submittedName>
        <fullName evidence="20">Membrane peptidoglycan carboxypeptidase</fullName>
    </submittedName>
</protein>
<dbReference type="GO" id="GO:0030288">
    <property type="term" value="C:outer membrane-bounded periplasmic space"/>
    <property type="evidence" value="ECO:0007669"/>
    <property type="project" value="TreeGrafter"/>
</dbReference>
<keyword evidence="14" id="KW-0961">Cell wall biogenesis/degradation</keyword>
<evidence type="ECO:0000256" key="11">
    <source>
        <dbReference type="ARBA" id="ARBA00022984"/>
    </source>
</evidence>
<keyword evidence="9" id="KW-0378">Hydrolase</keyword>
<feature type="domain" description="Glycosyl transferase family 51" evidence="19">
    <location>
        <begin position="47"/>
        <end position="222"/>
    </location>
</feature>
<comment type="catalytic activity">
    <reaction evidence="16">
        <text>[GlcNAc-(1-&gt;4)-Mur2Ac(oyl-L-Ala-gamma-D-Glu-L-Lys-D-Ala-D-Ala)](n)-di-trans,octa-cis-undecaprenyl diphosphate + beta-D-GlcNAc-(1-&gt;4)-Mur2Ac(oyl-L-Ala-gamma-D-Glu-L-Lys-D-Ala-D-Ala)-di-trans,octa-cis-undecaprenyl diphosphate = [GlcNAc-(1-&gt;4)-Mur2Ac(oyl-L-Ala-gamma-D-Glu-L-Lys-D-Ala-D-Ala)](n+1)-di-trans,octa-cis-undecaprenyl diphosphate + di-trans,octa-cis-undecaprenyl diphosphate + H(+)</text>
        <dbReference type="Rhea" id="RHEA:23708"/>
        <dbReference type="Rhea" id="RHEA-COMP:9602"/>
        <dbReference type="Rhea" id="RHEA-COMP:9603"/>
        <dbReference type="ChEBI" id="CHEBI:15378"/>
        <dbReference type="ChEBI" id="CHEBI:58405"/>
        <dbReference type="ChEBI" id="CHEBI:60033"/>
        <dbReference type="ChEBI" id="CHEBI:78435"/>
        <dbReference type="EC" id="2.4.99.28"/>
    </reaction>
</comment>
<dbReference type="PANTHER" id="PTHR32282:SF11">
    <property type="entry name" value="PENICILLIN-BINDING PROTEIN 1B"/>
    <property type="match status" value="1"/>
</dbReference>
<comment type="subcellular location">
    <subcellularLocation>
        <location evidence="1">Cell membrane</location>
    </subcellularLocation>
</comment>
<evidence type="ECO:0000256" key="10">
    <source>
        <dbReference type="ARBA" id="ARBA00022960"/>
    </source>
</evidence>
<evidence type="ECO:0000256" key="3">
    <source>
        <dbReference type="ARBA" id="ARBA00007739"/>
    </source>
</evidence>
<evidence type="ECO:0000256" key="16">
    <source>
        <dbReference type="ARBA" id="ARBA00049902"/>
    </source>
</evidence>
<comment type="similarity">
    <text evidence="3">In the N-terminal section; belongs to the glycosyltransferase 51 family.</text>
</comment>
<dbReference type="InterPro" id="IPR001460">
    <property type="entry name" value="PCN-bd_Tpept"/>
</dbReference>
<dbReference type="GO" id="GO:0008360">
    <property type="term" value="P:regulation of cell shape"/>
    <property type="evidence" value="ECO:0007669"/>
    <property type="project" value="UniProtKB-KW"/>
</dbReference>
<keyword evidence="7" id="KW-0328">Glycosyltransferase</keyword>
<evidence type="ECO:0000256" key="4">
    <source>
        <dbReference type="ARBA" id="ARBA00022475"/>
    </source>
</evidence>
<dbReference type="GO" id="GO:0006508">
    <property type="term" value="P:proteolysis"/>
    <property type="evidence" value="ECO:0007669"/>
    <property type="project" value="UniProtKB-KW"/>
</dbReference>
<keyword evidence="21" id="KW-1185">Reference proteome</keyword>
<dbReference type="RefSeq" id="WP_132225365.1">
    <property type="nucleotide sequence ID" value="NZ_JADPGE010000024.1"/>
</dbReference>
<evidence type="ECO:0000256" key="5">
    <source>
        <dbReference type="ARBA" id="ARBA00022645"/>
    </source>
</evidence>
<evidence type="ECO:0000259" key="19">
    <source>
        <dbReference type="Pfam" id="PF00912"/>
    </source>
</evidence>
<organism evidence="20 21">
    <name type="scientific">Longicatena caecimuris</name>
    <dbReference type="NCBI Taxonomy" id="1796635"/>
    <lineage>
        <taxon>Bacteria</taxon>
        <taxon>Bacillati</taxon>
        <taxon>Bacillota</taxon>
        <taxon>Erysipelotrichia</taxon>
        <taxon>Erysipelotrichales</taxon>
        <taxon>Erysipelotrichaceae</taxon>
        <taxon>Longicatena</taxon>
    </lineage>
</organism>
<dbReference type="InterPro" id="IPR050396">
    <property type="entry name" value="Glycosyltr_51/Transpeptidase"/>
</dbReference>
<keyword evidence="11" id="KW-0573">Peptidoglycan synthesis</keyword>
<reference evidence="20 21" key="1">
    <citation type="submission" date="2019-03" db="EMBL/GenBank/DDBJ databases">
        <title>Genomic Encyclopedia of Type Strains, Phase IV (KMG-IV): sequencing the most valuable type-strain genomes for metagenomic binning, comparative biology and taxonomic classification.</title>
        <authorList>
            <person name="Goeker M."/>
        </authorList>
    </citation>
    <scope>NUCLEOTIDE SEQUENCE [LARGE SCALE GENOMIC DNA]</scope>
    <source>
        <strain evidence="20 21">DSM 29481</strain>
    </source>
</reference>
<evidence type="ECO:0000256" key="9">
    <source>
        <dbReference type="ARBA" id="ARBA00022801"/>
    </source>
</evidence>
<comment type="similarity">
    <text evidence="2">In the C-terminal section; belongs to the transpeptidase family.</text>
</comment>
<keyword evidence="17" id="KW-0812">Transmembrane</keyword>
<name>A0A4V2VJI8_9FIRM</name>
<dbReference type="SUPFAM" id="SSF53955">
    <property type="entry name" value="Lysozyme-like"/>
    <property type="match status" value="1"/>
</dbReference>
<dbReference type="Pfam" id="PF00912">
    <property type="entry name" value="Transgly"/>
    <property type="match status" value="1"/>
</dbReference>
<accession>A0A4V2VJI8</accession>
<evidence type="ECO:0000256" key="15">
    <source>
        <dbReference type="ARBA" id="ARBA00034000"/>
    </source>
</evidence>
<dbReference type="InterPro" id="IPR023346">
    <property type="entry name" value="Lysozyme-like_dom_sf"/>
</dbReference>
<keyword evidence="13" id="KW-0511">Multifunctional enzyme</keyword>
<dbReference type="SUPFAM" id="SSF56601">
    <property type="entry name" value="beta-lactamase/transpeptidase-like"/>
    <property type="match status" value="1"/>
</dbReference>
<evidence type="ECO:0000256" key="14">
    <source>
        <dbReference type="ARBA" id="ARBA00023316"/>
    </source>
</evidence>
<keyword evidence="10" id="KW-0133">Cell shape</keyword>
<comment type="catalytic activity">
    <reaction evidence="15">
        <text>Preferential cleavage: (Ac)2-L-Lys-D-Ala-|-D-Ala. Also transpeptidation of peptidyl-alanyl moieties that are N-acyl substituents of D-alanine.</text>
        <dbReference type="EC" id="3.4.16.4"/>
    </reaction>
</comment>
<evidence type="ECO:0000313" key="20">
    <source>
        <dbReference type="EMBL" id="TCU56215.1"/>
    </source>
</evidence>
<dbReference type="GO" id="GO:0071555">
    <property type="term" value="P:cell wall organization"/>
    <property type="evidence" value="ECO:0007669"/>
    <property type="project" value="UniProtKB-KW"/>
</dbReference>
<dbReference type="InterPro" id="IPR036950">
    <property type="entry name" value="PBP_transglycosylase"/>
</dbReference>
<keyword evidence="8" id="KW-0808">Transferase</keyword>
<evidence type="ECO:0000313" key="21">
    <source>
        <dbReference type="Proteomes" id="UP000295773"/>
    </source>
</evidence>
<keyword evidence="6" id="KW-0645">Protease</keyword>
<evidence type="ECO:0000256" key="8">
    <source>
        <dbReference type="ARBA" id="ARBA00022679"/>
    </source>
</evidence>
<evidence type="ECO:0000256" key="17">
    <source>
        <dbReference type="SAM" id="Phobius"/>
    </source>
</evidence>
<dbReference type="GO" id="GO:0005886">
    <property type="term" value="C:plasma membrane"/>
    <property type="evidence" value="ECO:0007669"/>
    <property type="project" value="UniProtKB-SubCell"/>
</dbReference>
<dbReference type="GO" id="GO:0008658">
    <property type="term" value="F:penicillin binding"/>
    <property type="evidence" value="ECO:0007669"/>
    <property type="project" value="InterPro"/>
</dbReference>
<sequence>MKWFRRIIFGSIFFILTAFILLYTYAFIDRLPLDEQRKNITIYDCNGNVMYESNFKKNMQWTSIDDIPEFIQDAFISVEDKRFYYHAGFDPVRIIKALSTNLVHGDILQGGSTITQQYAKNLFLTNEQTVSRKIQEFFYATRLEMQYSKKDILEGYLNTAYFGHGIYGIQSAAHYFFDSDMKDLSVGETAMLVGIPNGPSIYSPYLHKENAIKRQHLILKLMREHGVITKAEEAQARQEPLVLSQNHKDSQNGLNEYYVDAVIAELNELSIDLDQEIHVHTNYDPDVQAALDKSIRAHMDMDDELETAGIIVQPFTGNILAIAGGKDYTISQYNRASQSSRQVASTIKPLLYYCALQQGFTPATQFTSQKTTFRLANNETYAPSNYDDQYANAKISLINAISLSDNIYAVKTHLFLGEDTLHQALLDFDIKQSQPNPSEALGTVNMNLLELSRIYTTFASEGLYVKPTMISSVTSDDKVLYEHKTTPKRMLQRNETLLLSQLLTSTFDIRNKGYAFPSMYGYQPKVTMAAKSGTSDWDSLVMGYNPEYVIGVWCGFDDNRKLAKQYYANSKKIFQDTINTLYKNQKNIWYQPSDDIMEVQVNPITGVPSSNGSTYWFLRNS</sequence>
<gene>
    <name evidence="20" type="ORF">EDD61_12014</name>
</gene>
<evidence type="ECO:0000256" key="6">
    <source>
        <dbReference type="ARBA" id="ARBA00022670"/>
    </source>
</evidence>
<dbReference type="InterPro" id="IPR001264">
    <property type="entry name" value="Glyco_trans_51"/>
</dbReference>
<proteinExistence type="inferred from homology"/>
<feature type="domain" description="Penicillin-binding protein transpeptidase" evidence="18">
    <location>
        <begin position="310"/>
        <end position="557"/>
    </location>
</feature>
<dbReference type="PANTHER" id="PTHR32282">
    <property type="entry name" value="BINDING PROTEIN TRANSPEPTIDASE, PUTATIVE-RELATED"/>
    <property type="match status" value="1"/>
</dbReference>
<dbReference type="Gene3D" id="1.10.3810.10">
    <property type="entry name" value="Biosynthetic peptidoglycan transglycosylase-like"/>
    <property type="match status" value="1"/>
</dbReference>
<evidence type="ECO:0000256" key="7">
    <source>
        <dbReference type="ARBA" id="ARBA00022676"/>
    </source>
</evidence>
<keyword evidence="4" id="KW-1003">Cell membrane</keyword>
<dbReference type="AlphaFoldDB" id="A0A4V2VJI8"/>
<dbReference type="Proteomes" id="UP000295773">
    <property type="component" value="Unassembled WGS sequence"/>
</dbReference>
<evidence type="ECO:0000259" key="18">
    <source>
        <dbReference type="Pfam" id="PF00905"/>
    </source>
</evidence>
<dbReference type="GO" id="GO:0009002">
    <property type="term" value="F:serine-type D-Ala-D-Ala carboxypeptidase activity"/>
    <property type="evidence" value="ECO:0007669"/>
    <property type="project" value="UniProtKB-EC"/>
</dbReference>
<feature type="transmembrane region" description="Helical" evidence="17">
    <location>
        <begin position="7"/>
        <end position="28"/>
    </location>
</feature>
<dbReference type="EMBL" id="SMBP01000020">
    <property type="protein sequence ID" value="TCU56215.1"/>
    <property type="molecule type" value="Genomic_DNA"/>
</dbReference>
<dbReference type="Gene3D" id="3.40.710.10">
    <property type="entry name" value="DD-peptidase/beta-lactamase superfamily"/>
    <property type="match status" value="1"/>
</dbReference>
<comment type="caution">
    <text evidence="20">The sequence shown here is derived from an EMBL/GenBank/DDBJ whole genome shotgun (WGS) entry which is preliminary data.</text>
</comment>
<dbReference type="Pfam" id="PF00905">
    <property type="entry name" value="Transpeptidase"/>
    <property type="match status" value="1"/>
</dbReference>
<keyword evidence="12 17" id="KW-0472">Membrane</keyword>
<evidence type="ECO:0000256" key="2">
    <source>
        <dbReference type="ARBA" id="ARBA00007090"/>
    </source>
</evidence>
<dbReference type="InterPro" id="IPR012338">
    <property type="entry name" value="Beta-lactam/transpept-like"/>
</dbReference>
<evidence type="ECO:0000256" key="13">
    <source>
        <dbReference type="ARBA" id="ARBA00023268"/>
    </source>
</evidence>
<dbReference type="GO" id="GO:0009252">
    <property type="term" value="P:peptidoglycan biosynthetic process"/>
    <property type="evidence" value="ECO:0007669"/>
    <property type="project" value="UniProtKB-KW"/>
</dbReference>
<keyword evidence="5 20" id="KW-0121">Carboxypeptidase</keyword>
<evidence type="ECO:0000256" key="1">
    <source>
        <dbReference type="ARBA" id="ARBA00004236"/>
    </source>
</evidence>
<dbReference type="GO" id="GO:0008955">
    <property type="term" value="F:peptidoglycan glycosyltransferase activity"/>
    <property type="evidence" value="ECO:0007669"/>
    <property type="project" value="UniProtKB-EC"/>
</dbReference>
<evidence type="ECO:0000256" key="12">
    <source>
        <dbReference type="ARBA" id="ARBA00023136"/>
    </source>
</evidence>
<keyword evidence="17" id="KW-1133">Transmembrane helix</keyword>
<dbReference type="FunFam" id="1.10.3810.10:FF:000001">
    <property type="entry name" value="Penicillin-binding protein 1A"/>
    <property type="match status" value="1"/>
</dbReference>